<feature type="chain" id="PRO_5046254449" evidence="2">
    <location>
        <begin position="20"/>
        <end position="100"/>
    </location>
</feature>
<evidence type="ECO:0000313" key="4">
    <source>
        <dbReference type="Proteomes" id="UP001500713"/>
    </source>
</evidence>
<dbReference type="RefSeq" id="WP_229954720.1">
    <property type="nucleotide sequence ID" value="NZ_BAAAEM010000002.1"/>
</dbReference>
<name>A0ABN1AIY2_9SPHN</name>
<evidence type="ECO:0000256" key="1">
    <source>
        <dbReference type="SAM" id="MobiDB-lite"/>
    </source>
</evidence>
<reference evidence="3 4" key="1">
    <citation type="journal article" date="2019" name="Int. J. Syst. Evol. Microbiol.">
        <title>The Global Catalogue of Microorganisms (GCM) 10K type strain sequencing project: providing services to taxonomists for standard genome sequencing and annotation.</title>
        <authorList>
            <consortium name="The Broad Institute Genomics Platform"/>
            <consortium name="The Broad Institute Genome Sequencing Center for Infectious Disease"/>
            <person name="Wu L."/>
            <person name="Ma J."/>
        </authorList>
    </citation>
    <scope>NUCLEOTIDE SEQUENCE [LARGE SCALE GENOMIC DNA]</scope>
    <source>
        <strain evidence="3 4">JCM 14162</strain>
    </source>
</reference>
<keyword evidence="4" id="KW-1185">Reference proteome</keyword>
<organism evidence="3 4">
    <name type="scientific">Parasphingorhabdus litoris</name>
    <dbReference type="NCBI Taxonomy" id="394733"/>
    <lineage>
        <taxon>Bacteria</taxon>
        <taxon>Pseudomonadati</taxon>
        <taxon>Pseudomonadota</taxon>
        <taxon>Alphaproteobacteria</taxon>
        <taxon>Sphingomonadales</taxon>
        <taxon>Sphingomonadaceae</taxon>
        <taxon>Parasphingorhabdus</taxon>
    </lineage>
</organism>
<feature type="compositionally biased region" description="Basic and acidic residues" evidence="1">
    <location>
        <begin position="88"/>
        <end position="100"/>
    </location>
</feature>
<evidence type="ECO:0000313" key="3">
    <source>
        <dbReference type="EMBL" id="GAA0477726.1"/>
    </source>
</evidence>
<protein>
    <submittedName>
        <fullName evidence="3">Uncharacterized protein</fullName>
    </submittedName>
</protein>
<comment type="caution">
    <text evidence="3">The sequence shown here is derived from an EMBL/GenBank/DDBJ whole genome shotgun (WGS) entry which is preliminary data.</text>
</comment>
<dbReference type="EMBL" id="BAAAEM010000002">
    <property type="protein sequence ID" value="GAA0477726.1"/>
    <property type="molecule type" value="Genomic_DNA"/>
</dbReference>
<sequence length="100" mass="11204">MRAVICFLAMLTITQPAFACAMDGMYGAHRFSPFQGMQLGMGVDLTNQSSDYADNDNARSYRDDDADEPDMQQDSAEIDPDEPDEERDIAKLDPDDLPRH</sequence>
<dbReference type="Proteomes" id="UP001500713">
    <property type="component" value="Unassembled WGS sequence"/>
</dbReference>
<feature type="region of interest" description="Disordered" evidence="1">
    <location>
        <begin position="45"/>
        <end position="100"/>
    </location>
</feature>
<keyword evidence="2" id="KW-0732">Signal</keyword>
<proteinExistence type="predicted"/>
<evidence type="ECO:0000256" key="2">
    <source>
        <dbReference type="SAM" id="SignalP"/>
    </source>
</evidence>
<gene>
    <name evidence="3" type="ORF">GCM10009096_19530</name>
</gene>
<feature type="compositionally biased region" description="Acidic residues" evidence="1">
    <location>
        <begin position="64"/>
        <end position="87"/>
    </location>
</feature>
<feature type="signal peptide" evidence="2">
    <location>
        <begin position="1"/>
        <end position="19"/>
    </location>
</feature>
<accession>A0ABN1AIY2</accession>